<reference evidence="1 2" key="1">
    <citation type="submission" date="2023-04" db="EMBL/GenBank/DDBJ databases">
        <title>Genome sequence of Halobacillus naozhouensis KACC 21980.</title>
        <authorList>
            <person name="Kim S."/>
            <person name="Heo J."/>
            <person name="Kwon S.-W."/>
        </authorList>
    </citation>
    <scope>NUCLEOTIDE SEQUENCE [LARGE SCALE GENOMIC DNA]</scope>
    <source>
        <strain evidence="1 2">KCTC 13234</strain>
    </source>
</reference>
<dbReference type="EMBL" id="CP121671">
    <property type="protein sequence ID" value="WFT74054.1"/>
    <property type="molecule type" value="Genomic_DNA"/>
</dbReference>
<dbReference type="Proteomes" id="UP001221597">
    <property type="component" value="Chromosome"/>
</dbReference>
<gene>
    <name evidence="1" type="ORF">P9989_17015</name>
</gene>
<protein>
    <recommendedName>
        <fullName evidence="3">Lipoprotein</fullName>
    </recommendedName>
</protein>
<dbReference type="PROSITE" id="PS51257">
    <property type="entry name" value="PROKAR_LIPOPROTEIN"/>
    <property type="match status" value="1"/>
</dbReference>
<name>A0ABY8IV61_9BACI</name>
<evidence type="ECO:0008006" key="3">
    <source>
        <dbReference type="Google" id="ProtNLM"/>
    </source>
</evidence>
<evidence type="ECO:0000313" key="1">
    <source>
        <dbReference type="EMBL" id="WFT74054.1"/>
    </source>
</evidence>
<evidence type="ECO:0000313" key="2">
    <source>
        <dbReference type="Proteomes" id="UP001221597"/>
    </source>
</evidence>
<dbReference type="RefSeq" id="WP_283076058.1">
    <property type="nucleotide sequence ID" value="NZ_CP121671.1"/>
</dbReference>
<keyword evidence="2" id="KW-1185">Reference proteome</keyword>
<accession>A0ABY8IV61</accession>
<proteinExistence type="predicted"/>
<sequence>MGRVASFGTICLVLVLLTGCTREESFEQHFNETMKEQGSPHSLIHQELDVVNRDDAVAIYRQEDKIWISYFEKIENKWSHQEGHGLNCGTPVNWTSTNGHIFSGLICNNDISKVYVNNNTAKFITIENEKKFWYIVTSKQQDIEEVEVKFVKKDGSEDIVENYESKY</sequence>
<organism evidence="1 2">
    <name type="scientific">Halobacillus naozhouensis</name>
    <dbReference type="NCBI Taxonomy" id="554880"/>
    <lineage>
        <taxon>Bacteria</taxon>
        <taxon>Bacillati</taxon>
        <taxon>Bacillota</taxon>
        <taxon>Bacilli</taxon>
        <taxon>Bacillales</taxon>
        <taxon>Bacillaceae</taxon>
        <taxon>Halobacillus</taxon>
    </lineage>
</organism>